<proteinExistence type="predicted"/>
<gene>
    <name evidence="2" type="ORF">OXH18_08835</name>
</gene>
<feature type="transmembrane region" description="Helical" evidence="1">
    <location>
        <begin position="254"/>
        <end position="273"/>
    </location>
</feature>
<keyword evidence="3" id="KW-1185">Reference proteome</keyword>
<feature type="transmembrane region" description="Helical" evidence="1">
    <location>
        <begin position="116"/>
        <end position="139"/>
    </location>
</feature>
<dbReference type="NCBIfam" id="NF045693">
    <property type="entry name" value="GCarotHydoxCruF"/>
    <property type="match status" value="1"/>
</dbReference>
<sequence length="313" mass="34284">MKRLADIERFCLVGHLISMGFGLAGLLLVMPHPEFLSFVPAGQTLFRWSMAGGGVTYILLGTIAVAIYAYRMLGWRNWLTFMLPAVLISLSSELLGTSTGFPFGDYSYLSGLGYKIAGLVPFTIPLSWFYLGFSSYVLARAGLGRLFANRPWLWQVSAIALGALLLTSWDFVLDPAMSQTAMPFWYWHQPGAFFGMPYQNFAGWLGTGIIFMTVAALFWRKRSIVLPASQLDFPLVVYLGNFAFAMIMSMAAGFWIPIGLGLLVGVVPAVVCWKLAQVRSLTGIDAADVMLSSSQASSLDKPTTHTPVVVSTK</sequence>
<keyword evidence="1" id="KW-0472">Membrane</keyword>
<name>A0A9E9C9W0_9CYAN</name>
<keyword evidence="1" id="KW-0812">Transmembrane</keyword>
<dbReference type="EMBL" id="CP113797">
    <property type="protein sequence ID" value="WAL62073.1"/>
    <property type="molecule type" value="Genomic_DNA"/>
</dbReference>
<evidence type="ECO:0000313" key="3">
    <source>
        <dbReference type="Proteomes" id="UP001163152"/>
    </source>
</evidence>
<organism evidence="2 3">
    <name type="scientific">Thermocoleostomius sinensis A174</name>
    <dbReference type="NCBI Taxonomy" id="2016057"/>
    <lineage>
        <taxon>Bacteria</taxon>
        <taxon>Bacillati</taxon>
        <taxon>Cyanobacteriota</taxon>
        <taxon>Cyanophyceae</taxon>
        <taxon>Oculatellales</taxon>
        <taxon>Oculatellaceae</taxon>
        <taxon>Thermocoleostomius</taxon>
    </lineage>
</organism>
<dbReference type="KEGG" id="tsin:OXH18_08835"/>
<dbReference type="InterPro" id="IPR054684">
    <property type="entry name" value="CruF-like_cyanobact"/>
</dbReference>
<feature type="transmembrane region" description="Helical" evidence="1">
    <location>
        <begin position="50"/>
        <end position="70"/>
    </location>
</feature>
<feature type="transmembrane region" description="Helical" evidence="1">
    <location>
        <begin position="12"/>
        <end position="30"/>
    </location>
</feature>
<dbReference type="InterPro" id="IPR007354">
    <property type="entry name" value="CruF-like"/>
</dbReference>
<reference evidence="2" key="1">
    <citation type="submission" date="2022-12" db="EMBL/GenBank/DDBJ databases">
        <title>Polyphasic identification of a Novel Hot-Spring Cyanobacterium Ocullathermofonsia sinensis gen nov. sp. nov. and Genomic Insights on its Adaptations to the Thermal Habitat.</title>
        <authorList>
            <person name="Daroch M."/>
            <person name="Tang J."/>
            <person name="Jiang Y."/>
        </authorList>
    </citation>
    <scope>NUCLEOTIDE SEQUENCE</scope>
    <source>
        <strain evidence="2">PKUAC-SCTA174</strain>
    </source>
</reference>
<dbReference type="Proteomes" id="UP001163152">
    <property type="component" value="Chromosome"/>
</dbReference>
<dbReference type="PANTHER" id="PTHR39419">
    <property type="entry name" value="SLL0814 PROTEIN"/>
    <property type="match status" value="1"/>
</dbReference>
<evidence type="ECO:0000313" key="2">
    <source>
        <dbReference type="EMBL" id="WAL62073.1"/>
    </source>
</evidence>
<dbReference type="PANTHER" id="PTHR39419:SF1">
    <property type="entry name" value="SLL0814 PROTEIN"/>
    <property type="match status" value="1"/>
</dbReference>
<feature type="transmembrane region" description="Helical" evidence="1">
    <location>
        <begin position="77"/>
        <end position="96"/>
    </location>
</feature>
<accession>A0A9E9C9W0</accession>
<dbReference type="Pfam" id="PF04240">
    <property type="entry name" value="Caroten_synth"/>
    <property type="match status" value="1"/>
</dbReference>
<evidence type="ECO:0000256" key="1">
    <source>
        <dbReference type="SAM" id="Phobius"/>
    </source>
</evidence>
<dbReference type="AlphaFoldDB" id="A0A9E9C9W0"/>
<feature type="transmembrane region" description="Helical" evidence="1">
    <location>
        <begin position="201"/>
        <end position="219"/>
    </location>
</feature>
<keyword evidence="1" id="KW-1133">Transmembrane helix</keyword>
<dbReference type="RefSeq" id="WP_268612164.1">
    <property type="nucleotide sequence ID" value="NZ_CP113797.1"/>
</dbReference>
<feature type="transmembrane region" description="Helical" evidence="1">
    <location>
        <begin position="231"/>
        <end position="248"/>
    </location>
</feature>
<protein>
    <submittedName>
        <fullName evidence="2">Carotenoid biosynthesis protein</fullName>
    </submittedName>
</protein>
<feature type="transmembrane region" description="Helical" evidence="1">
    <location>
        <begin position="151"/>
        <end position="169"/>
    </location>
</feature>